<protein>
    <submittedName>
        <fullName evidence="1">Uncharacterized protein</fullName>
    </submittedName>
</protein>
<organism evidence="1">
    <name type="scientific">marine sediment metagenome</name>
    <dbReference type="NCBI Taxonomy" id="412755"/>
    <lineage>
        <taxon>unclassified sequences</taxon>
        <taxon>metagenomes</taxon>
        <taxon>ecological metagenomes</taxon>
    </lineage>
</organism>
<reference evidence="1" key="1">
    <citation type="journal article" date="2015" name="Nature">
        <title>Complex archaea that bridge the gap between prokaryotes and eukaryotes.</title>
        <authorList>
            <person name="Spang A."/>
            <person name="Saw J.H."/>
            <person name="Jorgensen S.L."/>
            <person name="Zaremba-Niedzwiedzka K."/>
            <person name="Martijn J."/>
            <person name="Lind A.E."/>
            <person name="van Eijk R."/>
            <person name="Schleper C."/>
            <person name="Guy L."/>
            <person name="Ettema T.J."/>
        </authorList>
    </citation>
    <scope>NUCLEOTIDE SEQUENCE</scope>
</reference>
<dbReference type="EMBL" id="LAZR01020599">
    <property type="protein sequence ID" value="KKL88316.1"/>
    <property type="molecule type" value="Genomic_DNA"/>
</dbReference>
<accession>A0A0F9GCU9</accession>
<name>A0A0F9GCU9_9ZZZZ</name>
<gene>
    <name evidence="1" type="ORF">LCGC14_1925900</name>
</gene>
<comment type="caution">
    <text evidence="1">The sequence shown here is derived from an EMBL/GenBank/DDBJ whole genome shotgun (WGS) entry which is preliminary data.</text>
</comment>
<dbReference type="AlphaFoldDB" id="A0A0F9GCU9"/>
<evidence type="ECO:0000313" key="1">
    <source>
        <dbReference type="EMBL" id="KKL88316.1"/>
    </source>
</evidence>
<feature type="non-terminal residue" evidence="1">
    <location>
        <position position="42"/>
    </location>
</feature>
<sequence length="42" mass="4454">MAAFQARSPGSGRDSGIKKIFATSLTEISTTDVEGIGVIRRE</sequence>
<proteinExistence type="predicted"/>